<dbReference type="AlphaFoldDB" id="A0A2W4CMT9"/>
<organism evidence="2 3">
    <name type="scientific">Rhizobium tubonense</name>
    <dbReference type="NCBI Taxonomy" id="484088"/>
    <lineage>
        <taxon>Bacteria</taxon>
        <taxon>Pseudomonadati</taxon>
        <taxon>Pseudomonadota</taxon>
        <taxon>Alphaproteobacteria</taxon>
        <taxon>Hyphomicrobiales</taxon>
        <taxon>Rhizobiaceae</taxon>
        <taxon>Rhizobium/Agrobacterium group</taxon>
        <taxon>Rhizobium</taxon>
    </lineage>
</organism>
<feature type="transmembrane region" description="Helical" evidence="1">
    <location>
        <begin position="74"/>
        <end position="101"/>
    </location>
</feature>
<keyword evidence="1" id="KW-1133">Transmembrane helix</keyword>
<feature type="transmembrane region" description="Helical" evidence="1">
    <location>
        <begin position="274"/>
        <end position="294"/>
    </location>
</feature>
<reference evidence="2 3" key="1">
    <citation type="journal article" date="2018" name="Sci. Rep.">
        <title>Rhizobium tumorigenes sp. nov., a novel plant tumorigenic bacterium isolated from cane gall tumors on thornless blackberry.</title>
        <authorList>
            <person name="Kuzmanovi N."/>
            <person name="Smalla K."/>
            <person name="Gronow S."/>
            <person name="PuBawska J."/>
        </authorList>
    </citation>
    <scope>NUCLEOTIDE SEQUENCE [LARGE SCALE GENOMIC DNA]</scope>
    <source>
        <strain evidence="2 3">CCBAU 85046</strain>
    </source>
</reference>
<sequence length="368" mass="40474">MADLRLVLDEAAQAALISPETSEKLLPFLMDRGVIVKEGFEAAQSQRPHTLAEELLSVEPDTETPRFVRGFHDILITIGVVILLSGLWGIASLYVVLPAIILLSEVLVRRQRLALPAVALTVALFVWTANLMVMWFPINPDFLAASHFPIPLLAALPVASGLYYLRYRVPLSFALAVMAAFVFAVNLFIRVVAYLGDDPSFPLNNLRLFSVILLISALCLFAIALYFDLRDVRRQTLRSDIAFWLHLGTAPALLYSVLGVWIGGISLLGQDHGYSTWLSAVVVTVAAMMLIGLIIDRRAFVTAGLMSLGVAIYGVFKQGNAGVDTYFYLTLLIVGVIVLVIGIGWVPLRRLTLRLLPHSLSERLPRAL</sequence>
<feature type="transmembrane region" description="Helical" evidence="1">
    <location>
        <begin position="208"/>
        <end position="229"/>
    </location>
</feature>
<gene>
    <name evidence="2" type="ORF">CPY51_13085</name>
</gene>
<evidence type="ECO:0000313" key="2">
    <source>
        <dbReference type="EMBL" id="PZM13801.1"/>
    </source>
</evidence>
<keyword evidence="3" id="KW-1185">Reference proteome</keyword>
<feature type="transmembrane region" description="Helical" evidence="1">
    <location>
        <begin position="113"/>
        <end position="136"/>
    </location>
</feature>
<dbReference type="Proteomes" id="UP000248925">
    <property type="component" value="Unassembled WGS sequence"/>
</dbReference>
<feature type="transmembrane region" description="Helical" evidence="1">
    <location>
        <begin position="241"/>
        <end position="262"/>
    </location>
</feature>
<protein>
    <recommendedName>
        <fullName evidence="4">DUF2157 domain-containing protein</fullName>
    </recommendedName>
</protein>
<dbReference type="EMBL" id="PCDP01000035">
    <property type="protein sequence ID" value="PZM13801.1"/>
    <property type="molecule type" value="Genomic_DNA"/>
</dbReference>
<comment type="caution">
    <text evidence="2">The sequence shown here is derived from an EMBL/GenBank/DDBJ whole genome shotgun (WGS) entry which is preliminary data.</text>
</comment>
<keyword evidence="1" id="KW-0812">Transmembrane</keyword>
<accession>A0A2W4CMT9</accession>
<evidence type="ECO:0000256" key="1">
    <source>
        <dbReference type="SAM" id="Phobius"/>
    </source>
</evidence>
<feature type="transmembrane region" description="Helical" evidence="1">
    <location>
        <begin position="142"/>
        <end position="165"/>
    </location>
</feature>
<name>A0A2W4CMT9_9HYPH</name>
<dbReference type="RefSeq" id="WP_111160651.1">
    <property type="nucleotide sequence ID" value="NZ_PCDP01000035.1"/>
</dbReference>
<feature type="transmembrane region" description="Helical" evidence="1">
    <location>
        <begin position="172"/>
        <end position="196"/>
    </location>
</feature>
<feature type="transmembrane region" description="Helical" evidence="1">
    <location>
        <begin position="328"/>
        <end position="348"/>
    </location>
</feature>
<feature type="transmembrane region" description="Helical" evidence="1">
    <location>
        <begin position="299"/>
        <end position="316"/>
    </location>
</feature>
<evidence type="ECO:0000313" key="3">
    <source>
        <dbReference type="Proteomes" id="UP000248925"/>
    </source>
</evidence>
<keyword evidence="1" id="KW-0472">Membrane</keyword>
<dbReference type="OrthoDB" id="9770600at2"/>
<proteinExistence type="predicted"/>
<evidence type="ECO:0008006" key="4">
    <source>
        <dbReference type="Google" id="ProtNLM"/>
    </source>
</evidence>